<protein>
    <recommendedName>
        <fullName evidence="4">Extracellular solute-binding protein</fullName>
    </recommendedName>
</protein>
<organism evidence="2 3">
    <name type="scientific">Paenibacillus solanacearum</name>
    <dbReference type="NCBI Taxonomy" id="2048548"/>
    <lineage>
        <taxon>Bacteria</taxon>
        <taxon>Bacillati</taxon>
        <taxon>Bacillota</taxon>
        <taxon>Bacilli</taxon>
        <taxon>Bacillales</taxon>
        <taxon>Paenibacillaceae</taxon>
        <taxon>Paenibacillus</taxon>
    </lineage>
</organism>
<dbReference type="PROSITE" id="PS51257">
    <property type="entry name" value="PROKAR_LIPOPROTEIN"/>
    <property type="match status" value="1"/>
</dbReference>
<feature type="chain" id="PRO_5038578687" description="Extracellular solute-binding protein" evidence="1">
    <location>
        <begin position="21"/>
        <end position="445"/>
    </location>
</feature>
<evidence type="ECO:0000256" key="1">
    <source>
        <dbReference type="SAM" id="SignalP"/>
    </source>
</evidence>
<accession>A0A916K8H8</accession>
<proteinExistence type="predicted"/>
<reference evidence="2" key="1">
    <citation type="submission" date="2021-06" db="EMBL/GenBank/DDBJ databases">
        <authorList>
            <person name="Criscuolo A."/>
        </authorList>
    </citation>
    <scope>NUCLEOTIDE SEQUENCE</scope>
    <source>
        <strain evidence="2">CIP111600</strain>
    </source>
</reference>
<gene>
    <name evidence="2" type="ORF">PAESOLCIP111_04808</name>
</gene>
<evidence type="ECO:0000313" key="3">
    <source>
        <dbReference type="Proteomes" id="UP000693672"/>
    </source>
</evidence>
<dbReference type="InterPro" id="IPR006059">
    <property type="entry name" value="SBP"/>
</dbReference>
<evidence type="ECO:0008006" key="4">
    <source>
        <dbReference type="Google" id="ProtNLM"/>
    </source>
</evidence>
<keyword evidence="3" id="KW-1185">Reference proteome</keyword>
<dbReference type="RefSeq" id="WP_218094523.1">
    <property type="nucleotide sequence ID" value="NZ_CAJVAS010000029.1"/>
</dbReference>
<sequence length="445" mass="49508">MKRKKALPLLLTMSVLGAFALAGCGAKDAATGATGAGEKGEVVNPDAYNNEPVTLTFYSHNASVLNNAELDALVTNAIKSKYPNITPQLVTGTNLDKLIAAGEVPDVILTSNYYFHDLIQLGLASDLNNFVKQEKIDFAKFEPESIKVMKSFSDKGELLGVPYALSQGMMLYNKDIFDKFGVPYPKDGMTWTETIELARKVTRMDGGTQYIGLDLGQPTTLARQYGLPVIDEKGEKAVLQTDAFKKVYSLYEKLYSIPGIVEPKKKYTYGIDFFLKDQKLAMFPYWLTPTTARLPQLKETGKDFNWDVVSLPTFEEKPGIGREVDFHLAVVTPTSKNKKAAYAVIKTMVSEDAQRAMNRGTRLTILNDPALKKETAMDTKLYEGKNLQGIFKVKPGPLPKSNKFDLKIYPFLNEAAKNMAYDGKDVNTVLREAEEKGNKWLQENK</sequence>
<name>A0A916K8H8_9BACL</name>
<comment type="caution">
    <text evidence="2">The sequence shown here is derived from an EMBL/GenBank/DDBJ whole genome shotgun (WGS) entry which is preliminary data.</text>
</comment>
<evidence type="ECO:0000313" key="2">
    <source>
        <dbReference type="EMBL" id="CAG7644787.1"/>
    </source>
</evidence>
<dbReference type="EMBL" id="CAJVAS010000029">
    <property type="protein sequence ID" value="CAG7644787.1"/>
    <property type="molecule type" value="Genomic_DNA"/>
</dbReference>
<dbReference type="PANTHER" id="PTHR43649:SF12">
    <property type="entry name" value="DIACETYLCHITOBIOSE BINDING PROTEIN DASA"/>
    <property type="match status" value="1"/>
</dbReference>
<dbReference type="InterPro" id="IPR050490">
    <property type="entry name" value="Bact_solute-bd_prot1"/>
</dbReference>
<dbReference type="AlphaFoldDB" id="A0A916K8H8"/>
<dbReference type="PANTHER" id="PTHR43649">
    <property type="entry name" value="ARABINOSE-BINDING PROTEIN-RELATED"/>
    <property type="match status" value="1"/>
</dbReference>
<dbReference type="Pfam" id="PF01547">
    <property type="entry name" value="SBP_bac_1"/>
    <property type="match status" value="1"/>
</dbReference>
<feature type="signal peptide" evidence="1">
    <location>
        <begin position="1"/>
        <end position="20"/>
    </location>
</feature>
<keyword evidence="1" id="KW-0732">Signal</keyword>
<dbReference type="Proteomes" id="UP000693672">
    <property type="component" value="Unassembled WGS sequence"/>
</dbReference>